<feature type="transmembrane region" description="Helical" evidence="5">
    <location>
        <begin position="92"/>
        <end position="110"/>
    </location>
</feature>
<evidence type="ECO:0000313" key="7">
    <source>
        <dbReference type="Proteomes" id="UP000219167"/>
    </source>
</evidence>
<keyword evidence="7" id="KW-1185">Reference proteome</keyword>
<feature type="transmembrane region" description="Helical" evidence="5">
    <location>
        <begin position="12"/>
        <end position="42"/>
    </location>
</feature>
<accession>A0A285V597</accession>
<feature type="transmembrane region" description="Helical" evidence="5">
    <location>
        <begin position="184"/>
        <end position="205"/>
    </location>
</feature>
<comment type="similarity">
    <text evidence="5">Belongs to the 4-toluene sulfonate uptake permease (TSUP) (TC 2.A.102) family.</text>
</comment>
<keyword evidence="2 5" id="KW-0812">Transmembrane</keyword>
<dbReference type="GO" id="GO:0005886">
    <property type="term" value="C:plasma membrane"/>
    <property type="evidence" value="ECO:0007669"/>
    <property type="project" value="UniProtKB-SubCell"/>
</dbReference>
<dbReference type="InterPro" id="IPR002781">
    <property type="entry name" value="TM_pro_TauE-like"/>
</dbReference>
<feature type="transmembrane region" description="Helical" evidence="5">
    <location>
        <begin position="117"/>
        <end position="138"/>
    </location>
</feature>
<keyword evidence="3 5" id="KW-1133">Transmembrane helix</keyword>
<dbReference type="EMBL" id="OBQD01000042">
    <property type="protein sequence ID" value="SOC48196.1"/>
    <property type="molecule type" value="Genomic_DNA"/>
</dbReference>
<dbReference type="PANTHER" id="PTHR43483:SF3">
    <property type="entry name" value="MEMBRANE TRANSPORTER PROTEIN HI_0806-RELATED"/>
    <property type="match status" value="1"/>
</dbReference>
<comment type="subcellular location">
    <subcellularLocation>
        <location evidence="5">Cell membrane</location>
        <topology evidence="5">Multi-pass membrane protein</topology>
    </subcellularLocation>
    <subcellularLocation>
        <location evidence="1">Membrane</location>
        <topology evidence="1">Multi-pass membrane protein</topology>
    </subcellularLocation>
</comment>
<sequence>MNFDIETLLALGGLLLVAGAAVGFLAGLFGVGGGAVSVPVLYEAFGFMGIDDGVRMPLAVGTSLALIVPTSLQSARSHYLRGAMDLHVLRQWAVPILIGVSVGSVVARYADPWVFKLVFIGVAGLVSVRMLRGSGWNVADALPGKGLMSVFGMIIGFLSSLMGIGGGAISNLILSLFGTPIHRAVATSAGVGVLISIPGAIGYIYAGWGKAGLPPDALGYVSILGFLLLLPTSFLTTRFGVQAAHALKKRQLEVLFGLFLMTVCLRFIYDMFFAGAS</sequence>
<evidence type="ECO:0000313" key="6">
    <source>
        <dbReference type="EMBL" id="SOC48196.1"/>
    </source>
</evidence>
<evidence type="ECO:0000256" key="3">
    <source>
        <dbReference type="ARBA" id="ARBA00022989"/>
    </source>
</evidence>
<evidence type="ECO:0000256" key="1">
    <source>
        <dbReference type="ARBA" id="ARBA00004141"/>
    </source>
</evidence>
<name>A0A285V597_9HYPH</name>
<feature type="transmembrane region" description="Helical" evidence="5">
    <location>
        <begin position="252"/>
        <end position="269"/>
    </location>
</feature>
<protein>
    <recommendedName>
        <fullName evidence="5">Probable membrane transporter protein</fullName>
    </recommendedName>
</protein>
<dbReference type="AlphaFoldDB" id="A0A285V597"/>
<reference evidence="6 7" key="1">
    <citation type="submission" date="2017-08" db="EMBL/GenBank/DDBJ databases">
        <authorList>
            <person name="de Groot N.N."/>
        </authorList>
    </citation>
    <scope>NUCLEOTIDE SEQUENCE [LARGE SCALE GENOMIC DNA]</scope>
    <source>
        <strain evidence="6 7">JC85</strain>
    </source>
</reference>
<dbReference type="OrthoDB" id="457670at2"/>
<gene>
    <name evidence="6" type="ORF">SAMN05892877_14212</name>
</gene>
<dbReference type="Pfam" id="PF01925">
    <property type="entry name" value="TauE"/>
    <property type="match status" value="1"/>
</dbReference>
<evidence type="ECO:0000256" key="5">
    <source>
        <dbReference type="RuleBase" id="RU363041"/>
    </source>
</evidence>
<dbReference type="PANTHER" id="PTHR43483">
    <property type="entry name" value="MEMBRANE TRANSPORTER PROTEIN HI_0806-RELATED"/>
    <property type="match status" value="1"/>
</dbReference>
<feature type="transmembrane region" description="Helical" evidence="5">
    <location>
        <begin position="217"/>
        <end position="240"/>
    </location>
</feature>
<dbReference type="Proteomes" id="UP000219167">
    <property type="component" value="Unassembled WGS sequence"/>
</dbReference>
<keyword evidence="4 5" id="KW-0472">Membrane</keyword>
<organism evidence="6 7">
    <name type="scientific">Rhizobium subbaraonis</name>
    <dbReference type="NCBI Taxonomy" id="908946"/>
    <lineage>
        <taxon>Bacteria</taxon>
        <taxon>Pseudomonadati</taxon>
        <taxon>Pseudomonadota</taxon>
        <taxon>Alphaproteobacteria</taxon>
        <taxon>Hyphomicrobiales</taxon>
        <taxon>Rhizobiaceae</taxon>
        <taxon>Rhizobium/Agrobacterium group</taxon>
        <taxon>Rhizobium</taxon>
    </lineage>
</organism>
<proteinExistence type="inferred from homology"/>
<evidence type="ECO:0000256" key="4">
    <source>
        <dbReference type="ARBA" id="ARBA00023136"/>
    </source>
</evidence>
<feature type="transmembrane region" description="Helical" evidence="5">
    <location>
        <begin position="150"/>
        <end position="177"/>
    </location>
</feature>
<dbReference type="RefSeq" id="WP_097143339.1">
    <property type="nucleotide sequence ID" value="NZ_OBQD01000042.1"/>
</dbReference>
<keyword evidence="5" id="KW-1003">Cell membrane</keyword>
<evidence type="ECO:0000256" key="2">
    <source>
        <dbReference type="ARBA" id="ARBA00022692"/>
    </source>
</evidence>